<evidence type="ECO:0000256" key="1">
    <source>
        <dbReference type="PIRSR" id="PIRSR605301-1"/>
    </source>
</evidence>
<reference evidence="2" key="3">
    <citation type="submission" date="2025-09" db="UniProtKB">
        <authorList>
            <consortium name="Ensembl"/>
        </authorList>
    </citation>
    <scope>IDENTIFICATION</scope>
    <source>
        <strain evidence="2">Boxer</strain>
    </source>
</reference>
<dbReference type="GO" id="GO:0005634">
    <property type="term" value="C:nucleus"/>
    <property type="evidence" value="ECO:0000318"/>
    <property type="project" value="GO_Central"/>
</dbReference>
<dbReference type="Gene3D" id="1.20.140.30">
    <property type="entry name" value="MOB kinase activator"/>
    <property type="match status" value="1"/>
</dbReference>
<evidence type="ECO:0000313" key="2">
    <source>
        <dbReference type="Ensembl" id="ENSCAFP00845013130.1"/>
    </source>
</evidence>
<dbReference type="InterPro" id="IPR036703">
    <property type="entry name" value="MOB_kinase_act_sf"/>
</dbReference>
<name>A0A8I3NNM0_CANLF</name>
<dbReference type="PANTHER" id="PTHR22599">
    <property type="entry name" value="MPS ONE BINDER KINASE ACTIVATOR-LIKE MOB"/>
    <property type="match status" value="1"/>
</dbReference>
<accession>A0A8I3NNM0</accession>
<protein>
    <submittedName>
        <fullName evidence="2">MOB kinase activator 2</fullName>
    </submittedName>
</protein>
<reference evidence="2" key="1">
    <citation type="submission" date="2020-03" db="EMBL/GenBank/DDBJ databases">
        <title>Long-read based genome assembly of a Labrador retriever dog.</title>
        <authorList>
            <person name="Eory L."/>
            <person name="Zhang W."/>
            <person name="Schoenebeck J."/>
        </authorList>
    </citation>
    <scope>NUCLEOTIDE SEQUENCE [LARGE SCALE GENOMIC DNA]</scope>
    <source>
        <strain evidence="2">Labrador retriever</strain>
    </source>
</reference>
<feature type="binding site" evidence="1">
    <location>
        <position position="137"/>
    </location>
    <ligand>
        <name>Zn(2+)</name>
        <dbReference type="ChEBI" id="CHEBI:29105"/>
    </ligand>
</feature>
<reference evidence="2" key="2">
    <citation type="submission" date="2025-08" db="UniProtKB">
        <authorList>
            <consortium name="Ensembl"/>
        </authorList>
    </citation>
    <scope>IDENTIFICATION</scope>
    <source>
        <strain evidence="2">Boxer</strain>
    </source>
</reference>
<dbReference type="Pfam" id="PF03637">
    <property type="entry name" value="Mob1_phocein"/>
    <property type="match status" value="1"/>
</dbReference>
<evidence type="ECO:0000313" key="3">
    <source>
        <dbReference type="Proteomes" id="UP000805418"/>
    </source>
</evidence>
<dbReference type="OrthoDB" id="8170117at2759"/>
<keyword evidence="1" id="KW-0862">Zinc</keyword>
<proteinExistence type="predicted"/>
<gene>
    <name evidence="2" type="primary">MOB2</name>
</gene>
<dbReference type="SUPFAM" id="SSF101152">
    <property type="entry name" value="Mob1/phocein"/>
    <property type="match status" value="1"/>
</dbReference>
<dbReference type="GeneTree" id="ENSGT01120000271909"/>
<feature type="binding site" evidence="1">
    <location>
        <position position="221"/>
    </location>
    <ligand>
        <name>Zn(2+)</name>
        <dbReference type="ChEBI" id="CHEBI:29105"/>
    </ligand>
</feature>
<organism evidence="2 3">
    <name type="scientific">Canis lupus familiaris</name>
    <name type="common">Dog</name>
    <name type="synonym">Canis familiaris</name>
    <dbReference type="NCBI Taxonomy" id="9615"/>
    <lineage>
        <taxon>Eukaryota</taxon>
        <taxon>Metazoa</taxon>
        <taxon>Chordata</taxon>
        <taxon>Craniata</taxon>
        <taxon>Vertebrata</taxon>
        <taxon>Euteleostomi</taxon>
        <taxon>Mammalia</taxon>
        <taxon>Eutheria</taxon>
        <taxon>Laurasiatheria</taxon>
        <taxon>Carnivora</taxon>
        <taxon>Caniformia</taxon>
        <taxon>Canidae</taxon>
        <taxon>Canis</taxon>
    </lineage>
</organism>
<dbReference type="Proteomes" id="UP000805418">
    <property type="component" value="Chromosome 18"/>
</dbReference>
<keyword evidence="3" id="KW-1185">Reference proteome</keyword>
<sequence>MACGRGGWISPPAAGQTWGSQHVCLPRPLQRGLHLDGQWLSAQFGAVQTHAKPARQWHTASFQGWCSALGCVFLVCGMCWLPWGPREEALHLLSLQGTGDVERFCSGGFHTWFFSSLTATTFFHHVNLQYSTISEFCTGEACQTMAVCNTQYYWYDERGKKVKCTAPQYVDFVMSSVQKLVTDEDVFPTKYGREFPSSFESLVKKICKYLFHVLAHIYWSHFKETLALELHGHLNTLYVHFILFAREFNLLDPKETAVMDDLTEKVPPVLSAEFTHALNHWEILPALQEVSWALLYPSGPAAVPPEPMPLSLSGQEPRLVGKHAPLCPSVTGHTP</sequence>
<dbReference type="GO" id="GO:0007165">
    <property type="term" value="P:signal transduction"/>
    <property type="evidence" value="ECO:0000318"/>
    <property type="project" value="GO_Central"/>
</dbReference>
<keyword evidence="1" id="KW-0479">Metal-binding</keyword>
<dbReference type="Ensembl" id="ENSCAFT00845016875.1">
    <property type="protein sequence ID" value="ENSCAFP00845013130.1"/>
    <property type="gene ID" value="ENSCAFG00845009466.1"/>
</dbReference>
<dbReference type="GO" id="GO:0005737">
    <property type="term" value="C:cytoplasm"/>
    <property type="evidence" value="ECO:0000318"/>
    <property type="project" value="GO_Central"/>
</dbReference>
<dbReference type="SMART" id="SM01388">
    <property type="entry name" value="Mob1_phocein"/>
    <property type="match status" value="1"/>
</dbReference>
<feature type="binding site" evidence="1">
    <location>
        <position position="216"/>
    </location>
    <ligand>
        <name>Zn(2+)</name>
        <dbReference type="ChEBI" id="CHEBI:29105"/>
    </ligand>
</feature>
<dbReference type="AlphaFoldDB" id="A0A8I3NNM0"/>
<dbReference type="GO" id="GO:0030295">
    <property type="term" value="F:protein kinase activator activity"/>
    <property type="evidence" value="ECO:0000318"/>
    <property type="project" value="GO_Central"/>
</dbReference>
<dbReference type="InterPro" id="IPR005301">
    <property type="entry name" value="MOB_kinase_act_fam"/>
</dbReference>
<feature type="binding site" evidence="1">
    <location>
        <position position="142"/>
    </location>
    <ligand>
        <name>Zn(2+)</name>
        <dbReference type="ChEBI" id="CHEBI:29105"/>
    </ligand>
</feature>